<dbReference type="Proteomes" id="UP000016922">
    <property type="component" value="Unassembled WGS sequence"/>
</dbReference>
<dbReference type="KEGG" id="glz:GLAREA_10765"/>
<keyword evidence="3" id="KW-1185">Reference proteome</keyword>
<dbReference type="EMBL" id="KE145355">
    <property type="protein sequence ID" value="EPE35069.1"/>
    <property type="molecule type" value="Genomic_DNA"/>
</dbReference>
<dbReference type="HOGENOM" id="CLU_002639_3_2_1"/>
<reference evidence="2 3" key="1">
    <citation type="journal article" date="2013" name="BMC Genomics">
        <title>Genomics-driven discovery of the pneumocandin biosynthetic gene cluster in the fungus Glarea lozoyensis.</title>
        <authorList>
            <person name="Chen L."/>
            <person name="Yue Q."/>
            <person name="Zhang X."/>
            <person name="Xiang M."/>
            <person name="Wang C."/>
            <person name="Li S."/>
            <person name="Che Y."/>
            <person name="Ortiz-Lopez F.J."/>
            <person name="Bills G.F."/>
            <person name="Liu X."/>
            <person name="An Z."/>
        </authorList>
    </citation>
    <scope>NUCLEOTIDE SEQUENCE [LARGE SCALE GENOMIC DNA]</scope>
    <source>
        <strain evidence="3">ATCC 20868 / MF5171</strain>
    </source>
</reference>
<evidence type="ECO:0000259" key="1">
    <source>
        <dbReference type="Pfam" id="PF06985"/>
    </source>
</evidence>
<dbReference type="PANTHER" id="PTHR33112:SF16">
    <property type="entry name" value="HETEROKARYON INCOMPATIBILITY DOMAIN-CONTAINING PROTEIN"/>
    <property type="match status" value="1"/>
</dbReference>
<gene>
    <name evidence="2" type="ORF">GLAREA_10765</name>
</gene>
<name>S3DD90_GLAL2</name>
<dbReference type="RefSeq" id="XP_008078056.1">
    <property type="nucleotide sequence ID" value="XM_008079865.1"/>
</dbReference>
<dbReference type="OrthoDB" id="3530561at2759"/>
<protein>
    <submittedName>
        <fullName evidence="2">Heterokaryon incompatibility protein</fullName>
    </submittedName>
</protein>
<sequence length="682" mass="78064">MALKWRGQDLFWARCSTDAEVHAMGSTIFRFLDPSLCPSCKRMYFDFSDPQPDPTTHFVIQELVGRYCELELRASTGCPLCSFVRSALLLEPQQVMSAEEWPMKQGTPVTLSYALPLCQKLLTANDSRWLPLVVVLRSQNTVHMVNMTFMRQQMPYVALTEDPMADVCLRKIRSWLDVCSKSHKWCKSNVKAFMPTRLLDLGASDDKLRIHICNDQPLNYVALSYCWGDQMHGSTTTTTSRNFMSRQKGFDANILSEICRDAIRLVRGLGLRYMWIDCLCIIQDNKIDWEFESALMGSIYQNAYVTLAAVAASSASEGFLKGREYTRLAIQFVFQDGNGNGELVDGTLFAHHPGPQPPSQAIYKSKWRSRAWTFQEEMLSTSILYCTPSSYYFECLAGDEVEQNLPKPGPRKQLPWREDFRTEEGQTSSIAVTFDDWYSLIENYSGRFVTVWQDILPALSGLAHIFAQHIGSKYIAGLWGNDIIRGLLWRHHPAHAIQVQKQPYRAPSWSWAAVPGSTYWRTYYQFTKQPSFNIEAIDVMPSGADEMASVKHGKLSIRGKLVPASVIRQIVPEDEQSDFDGSDFPLDWMRSNVDNPQFFWDFKMGWEGKEDLSEIKAVPIGTRGISDLEHHFLVGLLLKPINTSSREDEDQNVYERCGYFELDGIRYWQIFDSFPIDLFQII</sequence>
<dbReference type="OMA" id="RIHICND"/>
<dbReference type="STRING" id="1116229.S3DD90"/>
<dbReference type="Pfam" id="PF06985">
    <property type="entry name" value="HET"/>
    <property type="match status" value="1"/>
</dbReference>
<dbReference type="GeneID" id="19469810"/>
<evidence type="ECO:0000313" key="3">
    <source>
        <dbReference type="Proteomes" id="UP000016922"/>
    </source>
</evidence>
<accession>S3DD90</accession>
<evidence type="ECO:0000313" key="2">
    <source>
        <dbReference type="EMBL" id="EPE35069.1"/>
    </source>
</evidence>
<dbReference type="eggNOG" id="ENOG502RVZF">
    <property type="taxonomic scope" value="Eukaryota"/>
</dbReference>
<proteinExistence type="predicted"/>
<dbReference type="AlphaFoldDB" id="S3DD90"/>
<dbReference type="InterPro" id="IPR010730">
    <property type="entry name" value="HET"/>
</dbReference>
<feature type="domain" description="Heterokaryon incompatibility" evidence="1">
    <location>
        <begin position="220"/>
        <end position="376"/>
    </location>
</feature>
<organism evidence="2 3">
    <name type="scientific">Glarea lozoyensis (strain ATCC 20868 / MF5171)</name>
    <dbReference type="NCBI Taxonomy" id="1116229"/>
    <lineage>
        <taxon>Eukaryota</taxon>
        <taxon>Fungi</taxon>
        <taxon>Dikarya</taxon>
        <taxon>Ascomycota</taxon>
        <taxon>Pezizomycotina</taxon>
        <taxon>Leotiomycetes</taxon>
        <taxon>Helotiales</taxon>
        <taxon>Helotiaceae</taxon>
        <taxon>Glarea</taxon>
    </lineage>
</organism>
<dbReference type="PANTHER" id="PTHR33112">
    <property type="entry name" value="DOMAIN PROTEIN, PUTATIVE-RELATED"/>
    <property type="match status" value="1"/>
</dbReference>